<dbReference type="Proteomes" id="UP000822271">
    <property type="component" value="Unassembled WGS sequence"/>
</dbReference>
<reference evidence="2" key="1">
    <citation type="submission" date="2018-09" db="EMBL/GenBank/DDBJ databases">
        <authorList>
            <person name="Groschel M."/>
            <person name="Kohl T."/>
            <person name="Conchillo-Sole O."/>
            <person name="Mamat U."/>
            <person name="Yero D."/>
            <person name="Niemann S."/>
            <person name="Daura X."/>
            <person name="Gibert I."/>
        </authorList>
    </citation>
    <scope>NUCLEOTIDE SEQUENCE</scope>
    <source>
        <strain evidence="2">OG156</strain>
    </source>
</reference>
<dbReference type="EMBL" id="RAUE01000011">
    <property type="protein sequence ID" value="MBA0310721.1"/>
    <property type="molecule type" value="Genomic_DNA"/>
</dbReference>
<feature type="region of interest" description="Disordered" evidence="1">
    <location>
        <begin position="98"/>
        <end position="184"/>
    </location>
</feature>
<evidence type="ECO:0000256" key="1">
    <source>
        <dbReference type="SAM" id="MobiDB-lite"/>
    </source>
</evidence>
<sequence>MASSFKHPACMIDFQPSGWVQNGGRWDLWWNGRSVAHIMAHPVLGIRLCLDARRMSRSKVVAAANVRQAKRYAERWCAVRLCPQLRLRDAVARLVDATPGTQGAGTPPLSREQRQQARRLAEAGAGEVRRIKEALAPRRPPMAVRPDVQENGRAWSTTDQAPPSRPPGGRATPKAPRARSSPLR</sequence>
<comment type="caution">
    <text evidence="2">The sequence shown here is derived from an EMBL/GenBank/DDBJ whole genome shotgun (WGS) entry which is preliminary data.</text>
</comment>
<dbReference type="AlphaFoldDB" id="A0AAW3S1D9"/>
<organism evidence="2 3">
    <name type="scientific">Stenotrophomonas maltophilia</name>
    <name type="common">Pseudomonas maltophilia</name>
    <name type="synonym">Xanthomonas maltophilia</name>
    <dbReference type="NCBI Taxonomy" id="40324"/>
    <lineage>
        <taxon>Bacteria</taxon>
        <taxon>Pseudomonadati</taxon>
        <taxon>Pseudomonadota</taxon>
        <taxon>Gammaproteobacteria</taxon>
        <taxon>Lysobacterales</taxon>
        <taxon>Lysobacteraceae</taxon>
        <taxon>Stenotrophomonas</taxon>
        <taxon>Stenotrophomonas maltophilia group</taxon>
    </lineage>
</organism>
<gene>
    <name evidence="2" type="ORF">D7Y33_06745</name>
</gene>
<feature type="compositionally biased region" description="Basic and acidic residues" evidence="1">
    <location>
        <begin position="111"/>
        <end position="136"/>
    </location>
</feature>
<name>A0AAW3S1D9_STEMA</name>
<evidence type="ECO:0000313" key="3">
    <source>
        <dbReference type="Proteomes" id="UP000822271"/>
    </source>
</evidence>
<proteinExistence type="predicted"/>
<reference evidence="2" key="2">
    <citation type="journal article" date="2020" name="Front. Microbiol.">
        <title>Genetic Variants of the DSF Quorum Sensing System in Stenotrophomonas maltophilia Influence Virulence and Resistance Phenotypes Among Genotypically Diverse Clinical Isolates.</title>
        <authorList>
            <person name="Yero D."/>
            <person name="Huedo P."/>
            <person name="Conchillo-Sole O."/>
            <person name="Martinez-Servat S."/>
            <person name="Mamat U."/>
            <person name="Coves X."/>
            <person name="Llanas F."/>
            <person name="Roca I."/>
            <person name="Vila J."/>
            <person name="Schaible U.E."/>
            <person name="Daura X."/>
            <person name="Gibert I."/>
        </authorList>
    </citation>
    <scope>NUCLEOTIDE SEQUENCE</scope>
    <source>
        <strain evidence="2">OG156</strain>
    </source>
</reference>
<evidence type="ECO:0000313" key="2">
    <source>
        <dbReference type="EMBL" id="MBA0310721.1"/>
    </source>
</evidence>
<protein>
    <submittedName>
        <fullName evidence="2">Uncharacterized protein</fullName>
    </submittedName>
</protein>
<accession>A0AAW3S1D9</accession>